<sequence>MLKKLKLDSRLLKELDFGILIISIIILAFGMLNIYLASGISNITRQIAWIGISLGVVYVLILIDYSLIKNAVPVFYWATVASLIFTRYFGVVVNGARGWLRFGPLSVQPAEFAKLAIILMVAKKLDDMDGNINDVKNFLILAIYAGIPMLIIVLQPDMGLTMICFFIVLGMFFVAGLDMKVIVGGFMSIITLVAIVWNSPLMQPHWKKRLLSFISPGADELGIGLQLKQSMIGIGSGGVYGIGPTTGSYVSQFVPESQTDFIYAIIGEHWGIIGGIFLLLLYGIILYRVINIGNSSKDVFGSMICAGFISTWIFSILQNIGMTIGLMPITGITLPFISYGGSAVLTNYMALALVLNVGMRRKKINF</sequence>
<evidence type="ECO:0000256" key="1">
    <source>
        <dbReference type="ARBA" id="ARBA00004141"/>
    </source>
</evidence>
<keyword evidence="9 11" id="KW-0472">Membrane</keyword>
<dbReference type="InterPro" id="IPR011923">
    <property type="entry name" value="RodA/MrdB"/>
</dbReference>
<dbReference type="AlphaFoldDB" id="A0A1I1A1C3"/>
<evidence type="ECO:0000256" key="9">
    <source>
        <dbReference type="ARBA" id="ARBA00023136"/>
    </source>
</evidence>
<feature type="transmembrane region" description="Helical" evidence="11">
    <location>
        <begin position="182"/>
        <end position="200"/>
    </location>
</feature>
<dbReference type="GO" id="GO:0015648">
    <property type="term" value="F:lipid-linked peptidoglycan transporter activity"/>
    <property type="evidence" value="ECO:0007669"/>
    <property type="project" value="TreeGrafter"/>
</dbReference>
<dbReference type="GO" id="GO:0008360">
    <property type="term" value="P:regulation of cell shape"/>
    <property type="evidence" value="ECO:0007669"/>
    <property type="project" value="UniProtKB-KW"/>
</dbReference>
<feature type="transmembrane region" description="Helical" evidence="11">
    <location>
        <begin position="337"/>
        <end position="358"/>
    </location>
</feature>
<dbReference type="Pfam" id="PF01098">
    <property type="entry name" value="FTSW_RODA_SPOVE"/>
    <property type="match status" value="1"/>
</dbReference>
<dbReference type="GO" id="GO:0016757">
    <property type="term" value="F:glycosyltransferase activity"/>
    <property type="evidence" value="ECO:0007669"/>
    <property type="project" value="UniProtKB-KW"/>
</dbReference>
<dbReference type="NCBIfam" id="TIGR02210">
    <property type="entry name" value="rodA_shape"/>
    <property type="match status" value="1"/>
</dbReference>
<evidence type="ECO:0000256" key="4">
    <source>
        <dbReference type="ARBA" id="ARBA00022679"/>
    </source>
</evidence>
<gene>
    <name evidence="12" type="ORF">SAMN04488528_102853</name>
</gene>
<keyword evidence="3" id="KW-0328">Glycosyltransferase</keyword>
<feature type="transmembrane region" description="Helical" evidence="11">
    <location>
        <begin position="261"/>
        <end position="287"/>
    </location>
</feature>
<evidence type="ECO:0000256" key="8">
    <source>
        <dbReference type="ARBA" id="ARBA00022989"/>
    </source>
</evidence>
<evidence type="ECO:0000256" key="5">
    <source>
        <dbReference type="ARBA" id="ARBA00022692"/>
    </source>
</evidence>
<dbReference type="RefSeq" id="WP_090042439.1">
    <property type="nucleotide sequence ID" value="NZ_FOKI01000028.1"/>
</dbReference>
<keyword evidence="7" id="KW-0573">Peptidoglycan synthesis</keyword>
<dbReference type="STRING" id="84698.SAMN04488528_102853"/>
<keyword evidence="10" id="KW-0961">Cell wall biogenesis/degradation</keyword>
<dbReference type="OrthoDB" id="9812661at2"/>
<dbReference type="GO" id="GO:0009252">
    <property type="term" value="P:peptidoglycan biosynthetic process"/>
    <property type="evidence" value="ECO:0007669"/>
    <property type="project" value="UniProtKB-KW"/>
</dbReference>
<feature type="transmembrane region" description="Helical" evidence="11">
    <location>
        <begin position="48"/>
        <end position="68"/>
    </location>
</feature>
<dbReference type="Proteomes" id="UP000198619">
    <property type="component" value="Unassembled WGS sequence"/>
</dbReference>
<dbReference type="EMBL" id="FOKI01000028">
    <property type="protein sequence ID" value="SFB31735.1"/>
    <property type="molecule type" value="Genomic_DNA"/>
</dbReference>
<keyword evidence="2" id="KW-1003">Cell membrane</keyword>
<evidence type="ECO:0000313" key="12">
    <source>
        <dbReference type="EMBL" id="SFB31735.1"/>
    </source>
</evidence>
<feature type="transmembrane region" description="Helical" evidence="11">
    <location>
        <begin position="160"/>
        <end position="177"/>
    </location>
</feature>
<feature type="transmembrane region" description="Helical" evidence="11">
    <location>
        <begin position="138"/>
        <end position="154"/>
    </location>
</feature>
<dbReference type="InterPro" id="IPR018365">
    <property type="entry name" value="Cell_cycle_FtsW-rel_CS"/>
</dbReference>
<comment type="subcellular location">
    <subcellularLocation>
        <location evidence="1">Membrane</location>
        <topology evidence="1">Multi-pass membrane protein</topology>
    </subcellularLocation>
</comment>
<feature type="transmembrane region" description="Helical" evidence="11">
    <location>
        <begin position="17"/>
        <end position="36"/>
    </location>
</feature>
<evidence type="ECO:0000256" key="11">
    <source>
        <dbReference type="SAM" id="Phobius"/>
    </source>
</evidence>
<keyword evidence="4" id="KW-0808">Transferase</keyword>
<organism evidence="12 13">
    <name type="scientific">Clostridium frigidicarnis</name>
    <dbReference type="NCBI Taxonomy" id="84698"/>
    <lineage>
        <taxon>Bacteria</taxon>
        <taxon>Bacillati</taxon>
        <taxon>Bacillota</taxon>
        <taxon>Clostridia</taxon>
        <taxon>Eubacteriales</taxon>
        <taxon>Clostridiaceae</taxon>
        <taxon>Clostridium</taxon>
    </lineage>
</organism>
<dbReference type="GO" id="GO:0032153">
    <property type="term" value="C:cell division site"/>
    <property type="evidence" value="ECO:0007669"/>
    <property type="project" value="TreeGrafter"/>
</dbReference>
<proteinExistence type="predicted"/>
<feature type="transmembrane region" description="Helical" evidence="11">
    <location>
        <begin position="74"/>
        <end position="93"/>
    </location>
</feature>
<evidence type="ECO:0000256" key="10">
    <source>
        <dbReference type="ARBA" id="ARBA00023316"/>
    </source>
</evidence>
<evidence type="ECO:0000256" key="3">
    <source>
        <dbReference type="ARBA" id="ARBA00022676"/>
    </source>
</evidence>
<dbReference type="PROSITE" id="PS00428">
    <property type="entry name" value="FTSW_RODA_SPOVE"/>
    <property type="match status" value="1"/>
</dbReference>
<name>A0A1I1A1C3_9CLOT</name>
<dbReference type="PANTHER" id="PTHR30474:SF1">
    <property type="entry name" value="PEPTIDOGLYCAN GLYCOSYLTRANSFERASE MRDB"/>
    <property type="match status" value="1"/>
</dbReference>
<evidence type="ECO:0000256" key="2">
    <source>
        <dbReference type="ARBA" id="ARBA00022475"/>
    </source>
</evidence>
<evidence type="ECO:0000256" key="6">
    <source>
        <dbReference type="ARBA" id="ARBA00022960"/>
    </source>
</evidence>
<dbReference type="GO" id="GO:0005886">
    <property type="term" value="C:plasma membrane"/>
    <property type="evidence" value="ECO:0007669"/>
    <property type="project" value="TreeGrafter"/>
</dbReference>
<dbReference type="InterPro" id="IPR001182">
    <property type="entry name" value="FtsW/RodA"/>
</dbReference>
<dbReference type="GO" id="GO:0051301">
    <property type="term" value="P:cell division"/>
    <property type="evidence" value="ECO:0007669"/>
    <property type="project" value="InterPro"/>
</dbReference>
<keyword evidence="6" id="KW-0133">Cell shape</keyword>
<evidence type="ECO:0000313" key="13">
    <source>
        <dbReference type="Proteomes" id="UP000198619"/>
    </source>
</evidence>
<reference evidence="12 13" key="1">
    <citation type="submission" date="2016-10" db="EMBL/GenBank/DDBJ databases">
        <authorList>
            <person name="de Groot N.N."/>
        </authorList>
    </citation>
    <scope>NUCLEOTIDE SEQUENCE [LARGE SCALE GENOMIC DNA]</scope>
    <source>
        <strain evidence="12 13">DSM 12271</strain>
    </source>
</reference>
<dbReference type="PANTHER" id="PTHR30474">
    <property type="entry name" value="CELL CYCLE PROTEIN"/>
    <property type="match status" value="1"/>
</dbReference>
<dbReference type="GO" id="GO:0071555">
    <property type="term" value="P:cell wall organization"/>
    <property type="evidence" value="ECO:0007669"/>
    <property type="project" value="UniProtKB-KW"/>
</dbReference>
<keyword evidence="13" id="KW-1185">Reference proteome</keyword>
<keyword evidence="8 11" id="KW-1133">Transmembrane helix</keyword>
<keyword evidence="5 11" id="KW-0812">Transmembrane</keyword>
<accession>A0A1I1A1C3</accession>
<feature type="transmembrane region" description="Helical" evidence="11">
    <location>
        <begin position="299"/>
        <end position="317"/>
    </location>
</feature>
<evidence type="ECO:0000256" key="7">
    <source>
        <dbReference type="ARBA" id="ARBA00022984"/>
    </source>
</evidence>
<protein>
    <submittedName>
        <fullName evidence="12">Rod shape determining protein RodA</fullName>
    </submittedName>
</protein>